<dbReference type="InterPro" id="IPR008978">
    <property type="entry name" value="HSP20-like_chaperone"/>
</dbReference>
<sequence length="145" mass="16730">MPLFPFGFLQELDRINRKLYSESVLHHMVSQWHEMLLEGPNTEVYHQGDRVKVVVETQSPQSKRYQWSMRVNGRQLYLQGTLDLSQSVSSDSGGFYSEKRTEQIAKAIVLPIEVNEHPLSVDARDGRLTILFEAKRKSPARNESN</sequence>
<protein>
    <recommendedName>
        <fullName evidence="3">SHSP domain-containing protein</fullName>
    </recommendedName>
</protein>
<evidence type="ECO:0000313" key="1">
    <source>
        <dbReference type="EMBL" id="MEB3100298.1"/>
    </source>
</evidence>
<evidence type="ECO:0008006" key="3">
    <source>
        <dbReference type="Google" id="ProtNLM"/>
    </source>
</evidence>
<name>A0ABU5ZCT5_9BACL</name>
<dbReference type="EMBL" id="JAYJLD010000001">
    <property type="protein sequence ID" value="MEB3100298.1"/>
    <property type="molecule type" value="Genomic_DNA"/>
</dbReference>
<evidence type="ECO:0000313" key="2">
    <source>
        <dbReference type="Proteomes" id="UP001310386"/>
    </source>
</evidence>
<dbReference type="Proteomes" id="UP001310386">
    <property type="component" value="Unassembled WGS sequence"/>
</dbReference>
<proteinExistence type="predicted"/>
<dbReference type="SUPFAM" id="SSF49764">
    <property type="entry name" value="HSP20-like chaperones"/>
    <property type="match status" value="1"/>
</dbReference>
<gene>
    <name evidence="1" type="ORF">VF724_01320</name>
</gene>
<comment type="caution">
    <text evidence="1">The sequence shown here is derived from an EMBL/GenBank/DDBJ whole genome shotgun (WGS) entry which is preliminary data.</text>
</comment>
<keyword evidence="2" id="KW-1185">Reference proteome</keyword>
<dbReference type="RefSeq" id="WP_371752396.1">
    <property type="nucleotide sequence ID" value="NZ_JAYJLD010000001.1"/>
</dbReference>
<accession>A0ABU5ZCT5</accession>
<organism evidence="1 2">
    <name type="scientific">Ferviditalea candida</name>
    <dbReference type="NCBI Taxonomy" id="3108399"/>
    <lineage>
        <taxon>Bacteria</taxon>
        <taxon>Bacillati</taxon>
        <taxon>Bacillota</taxon>
        <taxon>Bacilli</taxon>
        <taxon>Bacillales</taxon>
        <taxon>Paenibacillaceae</taxon>
        <taxon>Ferviditalea</taxon>
    </lineage>
</organism>
<reference evidence="1" key="1">
    <citation type="submission" date="2023-12" db="EMBL/GenBank/DDBJ databases">
        <title>Fervidustalea candida gen. nov., sp. nov., a novel member of the family Paenibacillaceae isolated from a geothermal area.</title>
        <authorList>
            <person name="Li W.-J."/>
            <person name="Jiao J.-Y."/>
            <person name="Chen Y."/>
        </authorList>
    </citation>
    <scope>NUCLEOTIDE SEQUENCE</scope>
    <source>
        <strain evidence="1">SYSU GA230002</strain>
    </source>
</reference>
<dbReference type="Gene3D" id="2.60.40.790">
    <property type="match status" value="1"/>
</dbReference>